<dbReference type="EMBL" id="JACEIK010011239">
    <property type="protein sequence ID" value="MCE3215549.1"/>
    <property type="molecule type" value="Genomic_DNA"/>
</dbReference>
<dbReference type="Proteomes" id="UP000823775">
    <property type="component" value="Unassembled WGS sequence"/>
</dbReference>
<keyword evidence="3" id="KW-1185">Reference proteome</keyword>
<feature type="region of interest" description="Disordered" evidence="1">
    <location>
        <begin position="1"/>
        <end position="22"/>
    </location>
</feature>
<protein>
    <submittedName>
        <fullName evidence="2">Uncharacterized protein</fullName>
    </submittedName>
</protein>
<organism evidence="2 3">
    <name type="scientific">Datura stramonium</name>
    <name type="common">Jimsonweed</name>
    <name type="synonym">Common thornapple</name>
    <dbReference type="NCBI Taxonomy" id="4076"/>
    <lineage>
        <taxon>Eukaryota</taxon>
        <taxon>Viridiplantae</taxon>
        <taxon>Streptophyta</taxon>
        <taxon>Embryophyta</taxon>
        <taxon>Tracheophyta</taxon>
        <taxon>Spermatophyta</taxon>
        <taxon>Magnoliopsida</taxon>
        <taxon>eudicotyledons</taxon>
        <taxon>Gunneridae</taxon>
        <taxon>Pentapetalae</taxon>
        <taxon>asterids</taxon>
        <taxon>lamiids</taxon>
        <taxon>Solanales</taxon>
        <taxon>Solanaceae</taxon>
        <taxon>Solanoideae</taxon>
        <taxon>Datureae</taxon>
        <taxon>Datura</taxon>
    </lineage>
</organism>
<proteinExistence type="predicted"/>
<sequence>SFGRIKSNDDKSRGLSTTSALANYRKDSMVPTKVKSDGTKVPDTEDEFDVDDFRMMENNSKAIKDTYIGLALKNTTLSPMVQAKEILELSHFGS</sequence>
<name>A0ABS8WVM2_DATST</name>
<reference evidence="2 3" key="1">
    <citation type="journal article" date="2021" name="BMC Genomics">
        <title>Datura genome reveals duplications of psychoactive alkaloid biosynthetic genes and high mutation rate following tissue culture.</title>
        <authorList>
            <person name="Rajewski A."/>
            <person name="Carter-House D."/>
            <person name="Stajich J."/>
            <person name="Litt A."/>
        </authorList>
    </citation>
    <scope>NUCLEOTIDE SEQUENCE [LARGE SCALE GENOMIC DNA]</scope>
    <source>
        <strain evidence="2">AR-01</strain>
    </source>
</reference>
<comment type="caution">
    <text evidence="2">The sequence shown here is derived from an EMBL/GenBank/DDBJ whole genome shotgun (WGS) entry which is preliminary data.</text>
</comment>
<evidence type="ECO:0000313" key="3">
    <source>
        <dbReference type="Proteomes" id="UP000823775"/>
    </source>
</evidence>
<gene>
    <name evidence="2" type="ORF">HAX54_002773</name>
</gene>
<evidence type="ECO:0000256" key="1">
    <source>
        <dbReference type="SAM" id="MobiDB-lite"/>
    </source>
</evidence>
<accession>A0ABS8WVM2</accession>
<feature type="compositionally biased region" description="Basic and acidic residues" evidence="1">
    <location>
        <begin position="1"/>
        <end position="13"/>
    </location>
</feature>
<evidence type="ECO:0000313" key="2">
    <source>
        <dbReference type="EMBL" id="MCE3215549.1"/>
    </source>
</evidence>
<feature type="non-terminal residue" evidence="2">
    <location>
        <position position="1"/>
    </location>
</feature>